<evidence type="ECO:0000256" key="1">
    <source>
        <dbReference type="SAM" id="MobiDB-lite"/>
    </source>
</evidence>
<protein>
    <submittedName>
        <fullName evidence="2">Uncharacterized protein</fullName>
    </submittedName>
</protein>
<feature type="region of interest" description="Disordered" evidence="1">
    <location>
        <begin position="28"/>
        <end position="49"/>
    </location>
</feature>
<sequence length="423" mass="48264">MSMHIHPWIGMIQGRRYNLSSRKLLPCSGKDDAGVVDGPKKNPLQKPRDKMYGDGDYGIVLRPGEGEWKLLDRHTTPYPMLRDALGITTSPNVFTPAQQYECPSHIGRMLQDHDDLREVQKTLSLLEDIHDHQVLEWKPEALIKSCLAAERLNFEGRSSGSPLLPKPDFARLPRPLRYAKGSDVYAGFQHKEQNCYVQFDIHNGIFFGERLWNIGLAVYYTEPEQVRWDIKHCACGMRVSQLARKEREGEQNVDMYGLVTSGDIMQFHKLNDNGELQSSPVLLIASDGPECPGGKGLVLAWSYLREIIHVIQQKARPPSPDKPGPFRDARIFELERMIMRSRWRLTPDGNPIEGPRSERSKREAMYLRGAARDPGDPELQCEDESEDESEEDEDSNPRLRDSEPSDDFADIRKGKLVDDYLLV</sequence>
<accession>A0ABR4LSW9</accession>
<organism evidence="2 3">
    <name type="scientific">Aspergillus lucknowensis</name>
    <dbReference type="NCBI Taxonomy" id="176173"/>
    <lineage>
        <taxon>Eukaryota</taxon>
        <taxon>Fungi</taxon>
        <taxon>Dikarya</taxon>
        <taxon>Ascomycota</taxon>
        <taxon>Pezizomycotina</taxon>
        <taxon>Eurotiomycetes</taxon>
        <taxon>Eurotiomycetidae</taxon>
        <taxon>Eurotiales</taxon>
        <taxon>Aspergillaceae</taxon>
        <taxon>Aspergillus</taxon>
        <taxon>Aspergillus subgen. Nidulantes</taxon>
    </lineage>
</organism>
<dbReference type="EMBL" id="JBFXLQ010000018">
    <property type="protein sequence ID" value="KAL2867621.1"/>
    <property type="molecule type" value="Genomic_DNA"/>
</dbReference>
<name>A0ABR4LSW9_9EURO</name>
<proteinExistence type="predicted"/>
<keyword evidence="3" id="KW-1185">Reference proteome</keyword>
<dbReference type="Proteomes" id="UP001610432">
    <property type="component" value="Unassembled WGS sequence"/>
</dbReference>
<evidence type="ECO:0000313" key="3">
    <source>
        <dbReference type="Proteomes" id="UP001610432"/>
    </source>
</evidence>
<feature type="compositionally biased region" description="Basic and acidic residues" evidence="1">
    <location>
        <begin position="355"/>
        <end position="375"/>
    </location>
</feature>
<feature type="region of interest" description="Disordered" evidence="1">
    <location>
        <begin position="345"/>
        <end position="411"/>
    </location>
</feature>
<evidence type="ECO:0000313" key="2">
    <source>
        <dbReference type="EMBL" id="KAL2867621.1"/>
    </source>
</evidence>
<gene>
    <name evidence="2" type="ORF">BJX67DRAFT_352715</name>
</gene>
<reference evidence="2 3" key="1">
    <citation type="submission" date="2024-07" db="EMBL/GenBank/DDBJ databases">
        <title>Section-level genome sequencing and comparative genomics of Aspergillus sections Usti and Cavernicolus.</title>
        <authorList>
            <consortium name="Lawrence Berkeley National Laboratory"/>
            <person name="Nybo J.L."/>
            <person name="Vesth T.C."/>
            <person name="Theobald S."/>
            <person name="Frisvad J.C."/>
            <person name="Larsen T.O."/>
            <person name="Kjaerboelling I."/>
            <person name="Rothschild-Mancinelli K."/>
            <person name="Lyhne E.K."/>
            <person name="Kogle M.E."/>
            <person name="Barry K."/>
            <person name="Clum A."/>
            <person name="Na H."/>
            <person name="Ledsgaard L."/>
            <person name="Lin J."/>
            <person name="Lipzen A."/>
            <person name="Kuo A."/>
            <person name="Riley R."/>
            <person name="Mondo S."/>
            <person name="Labutti K."/>
            <person name="Haridas S."/>
            <person name="Pangalinan J."/>
            <person name="Salamov A.A."/>
            <person name="Simmons B.A."/>
            <person name="Magnuson J.K."/>
            <person name="Chen J."/>
            <person name="Drula E."/>
            <person name="Henrissat B."/>
            <person name="Wiebenga A."/>
            <person name="Lubbers R.J."/>
            <person name="Gomes A.C."/>
            <person name="Macurrencykelacurrency M.R."/>
            <person name="Stajich J."/>
            <person name="Grigoriev I.V."/>
            <person name="Mortensen U.H."/>
            <person name="De Vries R.P."/>
            <person name="Baker S.E."/>
            <person name="Andersen M.R."/>
        </authorList>
    </citation>
    <scope>NUCLEOTIDE SEQUENCE [LARGE SCALE GENOMIC DNA]</scope>
    <source>
        <strain evidence="2 3">CBS 449.75</strain>
    </source>
</reference>
<dbReference type="RefSeq" id="XP_070886600.1">
    <property type="nucleotide sequence ID" value="XM_071029057.1"/>
</dbReference>
<comment type="caution">
    <text evidence="2">The sequence shown here is derived from an EMBL/GenBank/DDBJ whole genome shotgun (WGS) entry which is preliminary data.</text>
</comment>
<dbReference type="GeneID" id="98144129"/>
<feature type="compositionally biased region" description="Basic and acidic residues" evidence="1">
    <location>
        <begin position="395"/>
        <end position="411"/>
    </location>
</feature>
<feature type="compositionally biased region" description="Acidic residues" evidence="1">
    <location>
        <begin position="379"/>
        <end position="394"/>
    </location>
</feature>